<dbReference type="EMBL" id="CP077107">
    <property type="protein sequence ID" value="QXO95676.1"/>
    <property type="molecule type" value="Genomic_DNA"/>
</dbReference>
<gene>
    <name evidence="4" type="ORF">KSK55_04580</name>
</gene>
<sequence length="474" mass="55481">MSHNKFINRTHELTFLEDRFRSNNSELLILYGRRRVGKTELLIRFLEDKKGIYILATTESEKINIGIFAKEIADFLDDPNFALISYPSFEALWTSFLSHHQFQKIAETQKKIPIILDEFPYLIERNRTIPSQFQRIWDLHMRDSPVMLILSGSSISIMEQEVLGYKSPLYGRRTGQWQVEPLSFEHLKEFLPWSGVDLAQVWFITGGIPAYLELFDSTMDFWSNVSSLFLTKGAYLTMEAELLLQYEFREPANYLTILKAIAERHTSLGEIIQASGLDRSMVSKYLSVLLKLHIVREELPVTATPGSRKRRYRISDPYLSFWFRFVYPEMTAIEARQTSQVLKRIKNNFPGFSGPLFELLTEHLIRERVLFPDTPINQLGRWWHNETEIDLVGISESEDLMICVECKWTDLSQNEAHVILKKLEEKSQMVRWKNEKRKTIYALVGKKIAGKRDIRKSGYEVYDLSDIDRILGYH</sequence>
<evidence type="ECO:0000259" key="1">
    <source>
        <dbReference type="Pfam" id="PF01637"/>
    </source>
</evidence>
<name>A0A8F5VP77_METHU</name>
<evidence type="ECO:0000313" key="4">
    <source>
        <dbReference type="EMBL" id="QXO95676.1"/>
    </source>
</evidence>
<dbReference type="Pfam" id="PF09339">
    <property type="entry name" value="HTH_IclR"/>
    <property type="match status" value="1"/>
</dbReference>
<dbReference type="InterPro" id="IPR004256">
    <property type="entry name" value="DUF234"/>
</dbReference>
<proteinExistence type="predicted"/>
<feature type="domain" description="DUF234" evidence="2">
    <location>
        <begin position="322"/>
        <end position="419"/>
    </location>
</feature>
<dbReference type="OrthoDB" id="132045at2157"/>
<dbReference type="Pfam" id="PF03008">
    <property type="entry name" value="DUF234"/>
    <property type="match status" value="1"/>
</dbReference>
<evidence type="ECO:0000313" key="5">
    <source>
        <dbReference type="Proteomes" id="UP000694228"/>
    </source>
</evidence>
<organism evidence="4 5">
    <name type="scientific">Methanospirillum hungatei</name>
    <dbReference type="NCBI Taxonomy" id="2203"/>
    <lineage>
        <taxon>Archaea</taxon>
        <taxon>Methanobacteriati</taxon>
        <taxon>Methanobacteriota</taxon>
        <taxon>Stenosarchaea group</taxon>
        <taxon>Methanomicrobia</taxon>
        <taxon>Methanomicrobiales</taxon>
        <taxon>Methanospirillaceae</taxon>
        <taxon>Methanospirillum</taxon>
    </lineage>
</organism>
<dbReference type="GO" id="GO:0005524">
    <property type="term" value="F:ATP binding"/>
    <property type="evidence" value="ECO:0007669"/>
    <property type="project" value="UniProtKB-KW"/>
</dbReference>
<dbReference type="AlphaFoldDB" id="A0A8F5VP77"/>
<evidence type="ECO:0000259" key="2">
    <source>
        <dbReference type="Pfam" id="PF03008"/>
    </source>
</evidence>
<dbReference type="InterPro" id="IPR005471">
    <property type="entry name" value="Tscrpt_reg_IclR_N"/>
</dbReference>
<reference evidence="4 5" key="1">
    <citation type="submission" date="2021-06" db="EMBL/GenBank/DDBJ databases">
        <title>Complete genome sequence of the secondary alcohol utilizing methanogen Methanospirillum hungatei strain GP1.</title>
        <authorList>
            <person name="Day L.A."/>
            <person name="Costa K.C."/>
        </authorList>
    </citation>
    <scope>NUCLEOTIDE SEQUENCE [LARGE SCALE GENOMIC DNA]</scope>
    <source>
        <strain evidence="4 5">GP1</strain>
    </source>
</reference>
<keyword evidence="4" id="KW-0067">ATP-binding</keyword>
<feature type="domain" description="HTH iclR-type" evidence="3">
    <location>
        <begin position="255"/>
        <end position="296"/>
    </location>
</feature>
<dbReference type="Proteomes" id="UP000694228">
    <property type="component" value="Chromosome"/>
</dbReference>
<feature type="domain" description="ATPase" evidence="1">
    <location>
        <begin position="6"/>
        <end position="214"/>
    </location>
</feature>
<keyword evidence="4" id="KW-0547">Nucleotide-binding</keyword>
<dbReference type="PANTHER" id="PTHR34704:SF1">
    <property type="entry name" value="ATPASE"/>
    <property type="match status" value="1"/>
</dbReference>
<protein>
    <submittedName>
        <fullName evidence="4">ATP-binding protein</fullName>
    </submittedName>
</protein>
<dbReference type="InterPro" id="IPR011579">
    <property type="entry name" value="ATPase_dom"/>
</dbReference>
<dbReference type="Pfam" id="PF01637">
    <property type="entry name" value="ATPase_2"/>
    <property type="match status" value="1"/>
</dbReference>
<accession>A0A8F5VP77</accession>
<evidence type="ECO:0000259" key="3">
    <source>
        <dbReference type="Pfam" id="PF09339"/>
    </source>
</evidence>
<dbReference type="PANTHER" id="PTHR34704">
    <property type="entry name" value="ATPASE"/>
    <property type="match status" value="1"/>
</dbReference>